<protein>
    <submittedName>
        <fullName evidence="2">Unplaced genomic scaffold scaffold_201, whole genome shotgun sequence</fullName>
    </submittedName>
</protein>
<dbReference type="AlphaFoldDB" id="A0A0D0E3X4"/>
<organism evidence="2 3">
    <name type="scientific">Paxillus rubicundulus Ve08.2h10</name>
    <dbReference type="NCBI Taxonomy" id="930991"/>
    <lineage>
        <taxon>Eukaryota</taxon>
        <taxon>Fungi</taxon>
        <taxon>Dikarya</taxon>
        <taxon>Basidiomycota</taxon>
        <taxon>Agaricomycotina</taxon>
        <taxon>Agaricomycetes</taxon>
        <taxon>Agaricomycetidae</taxon>
        <taxon>Boletales</taxon>
        <taxon>Paxilineae</taxon>
        <taxon>Paxillaceae</taxon>
        <taxon>Paxillus</taxon>
    </lineage>
</organism>
<reference evidence="2 3" key="1">
    <citation type="submission" date="2014-04" db="EMBL/GenBank/DDBJ databases">
        <authorList>
            <consortium name="DOE Joint Genome Institute"/>
            <person name="Kuo A."/>
            <person name="Kohler A."/>
            <person name="Jargeat P."/>
            <person name="Nagy L.G."/>
            <person name="Floudas D."/>
            <person name="Copeland A."/>
            <person name="Barry K.W."/>
            <person name="Cichocki N."/>
            <person name="Veneault-Fourrey C."/>
            <person name="LaButti K."/>
            <person name="Lindquist E.A."/>
            <person name="Lipzen A."/>
            <person name="Lundell T."/>
            <person name="Morin E."/>
            <person name="Murat C."/>
            <person name="Sun H."/>
            <person name="Tunlid A."/>
            <person name="Henrissat B."/>
            <person name="Grigoriev I.V."/>
            <person name="Hibbett D.S."/>
            <person name="Martin F."/>
            <person name="Nordberg H.P."/>
            <person name="Cantor M.N."/>
            <person name="Hua S.X."/>
        </authorList>
    </citation>
    <scope>NUCLEOTIDE SEQUENCE [LARGE SCALE GENOMIC DNA]</scope>
    <source>
        <strain evidence="2 3">Ve08.2h10</strain>
    </source>
</reference>
<feature type="region of interest" description="Disordered" evidence="1">
    <location>
        <begin position="122"/>
        <end position="151"/>
    </location>
</feature>
<evidence type="ECO:0000256" key="1">
    <source>
        <dbReference type="SAM" id="MobiDB-lite"/>
    </source>
</evidence>
<gene>
    <name evidence="2" type="ORF">PAXRUDRAFT_776254</name>
</gene>
<dbReference type="Proteomes" id="UP000054538">
    <property type="component" value="Unassembled WGS sequence"/>
</dbReference>
<keyword evidence="3" id="KW-1185">Reference proteome</keyword>
<dbReference type="HOGENOM" id="CLU_1732065_0_0_1"/>
<name>A0A0D0E3X4_9AGAM</name>
<sequence length="151" mass="16814">MAMQCCRLMPPGSHAFCTACRTTCMLPCRSYNSIIMEAGPSDQQDGLQYNCVCAKYNFRCPHLISSTTWCCLLEEATSDEERQCMHNAKSQFHPPANPPTNGRSRGVVSCKCNNVLPTQKRGQGIDASHQQDELEQPDQVCSFSKSSDHFT</sequence>
<evidence type="ECO:0000313" key="3">
    <source>
        <dbReference type="Proteomes" id="UP000054538"/>
    </source>
</evidence>
<dbReference type="InParanoid" id="A0A0D0E3X4"/>
<reference evidence="3" key="2">
    <citation type="submission" date="2015-01" db="EMBL/GenBank/DDBJ databases">
        <title>Evolutionary Origins and Diversification of the Mycorrhizal Mutualists.</title>
        <authorList>
            <consortium name="DOE Joint Genome Institute"/>
            <consortium name="Mycorrhizal Genomics Consortium"/>
            <person name="Kohler A."/>
            <person name="Kuo A."/>
            <person name="Nagy L.G."/>
            <person name="Floudas D."/>
            <person name="Copeland A."/>
            <person name="Barry K.W."/>
            <person name="Cichocki N."/>
            <person name="Veneault-Fourrey C."/>
            <person name="LaButti K."/>
            <person name="Lindquist E.A."/>
            <person name="Lipzen A."/>
            <person name="Lundell T."/>
            <person name="Morin E."/>
            <person name="Murat C."/>
            <person name="Riley R."/>
            <person name="Ohm R."/>
            <person name="Sun H."/>
            <person name="Tunlid A."/>
            <person name="Henrissat B."/>
            <person name="Grigoriev I.V."/>
            <person name="Hibbett D.S."/>
            <person name="Martin F."/>
        </authorList>
    </citation>
    <scope>NUCLEOTIDE SEQUENCE [LARGE SCALE GENOMIC DNA]</scope>
    <source>
        <strain evidence="3">Ve08.2h10</strain>
    </source>
</reference>
<proteinExistence type="predicted"/>
<dbReference type="EMBL" id="KN825023">
    <property type="protein sequence ID" value="KIK95744.1"/>
    <property type="molecule type" value="Genomic_DNA"/>
</dbReference>
<evidence type="ECO:0000313" key="2">
    <source>
        <dbReference type="EMBL" id="KIK95744.1"/>
    </source>
</evidence>
<accession>A0A0D0E3X4</accession>